<evidence type="ECO:0000313" key="10">
    <source>
        <dbReference type="Ensembl" id="ENSPMAP00000006683.1"/>
    </source>
</evidence>
<dbReference type="STRING" id="7757.ENSPMAP00000006683"/>
<accession>S4RN97</accession>
<keyword evidence="6" id="KW-0408">Iron</keyword>
<dbReference type="GO" id="GO:0005506">
    <property type="term" value="F:iron ion binding"/>
    <property type="evidence" value="ECO:0007669"/>
    <property type="project" value="InterPro"/>
</dbReference>
<comment type="similarity">
    <text evidence="1 7">Belongs to the globin family.</text>
</comment>
<keyword evidence="3 7" id="KW-0349">Heme</keyword>
<dbReference type="GO" id="GO:0019825">
    <property type="term" value="F:oxygen binding"/>
    <property type="evidence" value="ECO:0007669"/>
    <property type="project" value="InterPro"/>
</dbReference>
<proteinExistence type="inferred from homology"/>
<dbReference type="GO" id="GO:0020037">
    <property type="term" value="F:heme binding"/>
    <property type="evidence" value="ECO:0007669"/>
    <property type="project" value="InterPro"/>
</dbReference>
<dbReference type="InterPro" id="IPR012292">
    <property type="entry name" value="Globin/Proto"/>
</dbReference>
<feature type="domain" description="Globin" evidence="9">
    <location>
        <begin position="26"/>
        <end position="174"/>
    </location>
</feature>
<reference evidence="10" key="1">
    <citation type="submission" date="2025-08" db="UniProtKB">
        <authorList>
            <consortium name="Ensembl"/>
        </authorList>
    </citation>
    <scope>IDENTIFICATION</scope>
</reference>
<evidence type="ECO:0000256" key="1">
    <source>
        <dbReference type="ARBA" id="ARBA00008705"/>
    </source>
</evidence>
<dbReference type="SUPFAM" id="SSF46458">
    <property type="entry name" value="Globin-like"/>
    <property type="match status" value="1"/>
</dbReference>
<protein>
    <submittedName>
        <fullName evidence="10">Cytoglobin</fullName>
    </submittedName>
</protein>
<dbReference type="OMA" id="NSINDMV"/>
<keyword evidence="5" id="KW-0479">Metal-binding</keyword>
<gene>
    <name evidence="10" type="primary">LOC116946132</name>
</gene>
<organism evidence="10">
    <name type="scientific">Petromyzon marinus</name>
    <name type="common">Sea lamprey</name>
    <dbReference type="NCBI Taxonomy" id="7757"/>
    <lineage>
        <taxon>Eukaryota</taxon>
        <taxon>Metazoa</taxon>
        <taxon>Chordata</taxon>
        <taxon>Craniata</taxon>
        <taxon>Vertebrata</taxon>
        <taxon>Cyclostomata</taxon>
        <taxon>Hyperoartia</taxon>
        <taxon>Petromyzontiformes</taxon>
        <taxon>Petromyzontidae</taxon>
        <taxon>Petromyzon</taxon>
    </lineage>
</organism>
<evidence type="ECO:0000256" key="6">
    <source>
        <dbReference type="ARBA" id="ARBA00023004"/>
    </source>
</evidence>
<dbReference type="PRINTS" id="PR01906">
    <property type="entry name" value="FISHGLOBIN"/>
</dbReference>
<evidence type="ECO:0000256" key="5">
    <source>
        <dbReference type="ARBA" id="ARBA00022723"/>
    </source>
</evidence>
<dbReference type="PANTHER" id="PTHR46783:SF3">
    <property type="entry name" value="GLOBIN FAMILY PROFILE DOMAIN-CONTAINING PROTEIN"/>
    <property type="match status" value="1"/>
</dbReference>
<evidence type="ECO:0000256" key="2">
    <source>
        <dbReference type="ARBA" id="ARBA00022448"/>
    </source>
</evidence>
<reference evidence="10" key="2">
    <citation type="submission" date="2025-09" db="UniProtKB">
        <authorList>
            <consortium name="Ensembl"/>
        </authorList>
    </citation>
    <scope>IDENTIFICATION</scope>
</reference>
<dbReference type="InterPro" id="IPR009050">
    <property type="entry name" value="Globin-like_sf"/>
</dbReference>
<dbReference type="PROSITE" id="PS01033">
    <property type="entry name" value="GLOBIN"/>
    <property type="match status" value="1"/>
</dbReference>
<evidence type="ECO:0000256" key="8">
    <source>
        <dbReference type="SAM" id="MobiDB-lite"/>
    </source>
</evidence>
<dbReference type="PANTHER" id="PTHR46783">
    <property type="entry name" value="CYTOGLOBIN"/>
    <property type="match status" value="1"/>
</dbReference>
<dbReference type="InterPro" id="IPR000971">
    <property type="entry name" value="Globin"/>
</dbReference>
<evidence type="ECO:0000256" key="4">
    <source>
        <dbReference type="ARBA" id="ARBA00022621"/>
    </source>
</evidence>
<dbReference type="GeneTree" id="ENSGT00940000155004"/>
<dbReference type="Pfam" id="PF00042">
    <property type="entry name" value="Globin"/>
    <property type="match status" value="1"/>
</dbReference>
<name>S4RN97_PETMA</name>
<feature type="region of interest" description="Disordered" evidence="8">
    <location>
        <begin position="7"/>
        <end position="30"/>
    </location>
</feature>
<dbReference type="GO" id="GO:0005344">
    <property type="term" value="F:oxygen carrier activity"/>
    <property type="evidence" value="ECO:0007669"/>
    <property type="project" value="UniProtKB-KW"/>
</dbReference>
<dbReference type="Gene3D" id="1.10.490.10">
    <property type="entry name" value="Globins"/>
    <property type="match status" value="1"/>
</dbReference>
<dbReference type="InterPro" id="IPR013314">
    <property type="entry name" value="Globin_lamprey/hagfish"/>
</dbReference>
<keyword evidence="2 7" id="KW-0813">Transport</keyword>
<dbReference type="Ensembl" id="ENSPMAT00000006713.1">
    <property type="protein sequence ID" value="ENSPMAP00000006683.1"/>
    <property type="gene ID" value="ENSPMAG00000006056.1"/>
</dbReference>
<evidence type="ECO:0000259" key="9">
    <source>
        <dbReference type="PROSITE" id="PS01033"/>
    </source>
</evidence>
<dbReference type="GO" id="GO:0016491">
    <property type="term" value="F:oxidoreductase activity"/>
    <property type="evidence" value="ECO:0007669"/>
    <property type="project" value="TreeGrafter"/>
</dbReference>
<sequence length="174" mass="18972">SLILRRTSATDKPANMSIADSGSAPALSGDEKSAVRDTWKVVYPHAEDHGTTILIKFLTENADAKKFFPKFQALKTADEMKSSPVLRDHAKRIMNSINDMVVALDDTNAQNAQMNGLSKKHANDFKVDPKYFKVISNVILSVIAEGLGAQFNDAAKNGWSKLLTTTCIGLKSAF</sequence>
<keyword evidence="4 7" id="KW-0561">Oxygen transport</keyword>
<dbReference type="AlphaFoldDB" id="S4RN97"/>
<evidence type="ECO:0000256" key="3">
    <source>
        <dbReference type="ARBA" id="ARBA00022617"/>
    </source>
</evidence>
<evidence type="ECO:0000256" key="7">
    <source>
        <dbReference type="RuleBase" id="RU000356"/>
    </source>
</evidence>
<dbReference type="HOGENOM" id="CLU_003827_10_1_1"/>